<evidence type="ECO:0000313" key="8">
    <source>
        <dbReference type="EMBL" id="NYA69816.1"/>
    </source>
</evidence>
<dbReference type="AlphaFoldDB" id="A0A7Y8XZY0"/>
<keyword evidence="1" id="KW-0808">Transferase</keyword>
<dbReference type="RefSeq" id="WP_176004639.1">
    <property type="nucleotide sequence ID" value="NZ_JABWMI010000005.1"/>
</dbReference>
<evidence type="ECO:0000256" key="3">
    <source>
        <dbReference type="ARBA" id="ARBA00023012"/>
    </source>
</evidence>
<feature type="transmembrane region" description="Helical" evidence="4">
    <location>
        <begin position="125"/>
        <end position="146"/>
    </location>
</feature>
<feature type="transmembrane region" description="Helical" evidence="4">
    <location>
        <begin position="97"/>
        <end position="119"/>
    </location>
</feature>
<evidence type="ECO:0000313" key="9">
    <source>
        <dbReference type="Proteomes" id="UP000535020"/>
    </source>
</evidence>
<dbReference type="InterPro" id="IPR003594">
    <property type="entry name" value="HATPase_dom"/>
</dbReference>
<dbReference type="SUPFAM" id="SSF55874">
    <property type="entry name" value="ATPase domain of HSP90 chaperone/DNA topoisomerase II/histidine kinase"/>
    <property type="match status" value="1"/>
</dbReference>
<evidence type="ECO:0000259" key="6">
    <source>
        <dbReference type="Pfam" id="PF07695"/>
    </source>
</evidence>
<feature type="domain" description="7TM-DISM receptor extracellular" evidence="6">
    <location>
        <begin position="3"/>
        <end position="211"/>
    </location>
</feature>
<evidence type="ECO:0000256" key="2">
    <source>
        <dbReference type="ARBA" id="ARBA00022777"/>
    </source>
</evidence>
<dbReference type="Pfam" id="PF02518">
    <property type="entry name" value="HATPase_c"/>
    <property type="match status" value="1"/>
</dbReference>
<feature type="domain" description="Histidine kinase/HSP90-like ATPase" evidence="5">
    <location>
        <begin position="350"/>
        <end position="438"/>
    </location>
</feature>
<feature type="domain" description="Signal transduction histidine kinase subgroup 3 dimerisation and phosphoacceptor" evidence="7">
    <location>
        <begin position="247"/>
        <end position="305"/>
    </location>
</feature>
<dbReference type="Proteomes" id="UP000535020">
    <property type="component" value="Unassembled WGS sequence"/>
</dbReference>
<dbReference type="InterPro" id="IPR050482">
    <property type="entry name" value="Sensor_HK_TwoCompSys"/>
</dbReference>
<dbReference type="GO" id="GO:0016020">
    <property type="term" value="C:membrane"/>
    <property type="evidence" value="ECO:0007669"/>
    <property type="project" value="InterPro"/>
</dbReference>
<comment type="caution">
    <text evidence="8">The sequence shown here is derived from an EMBL/GenBank/DDBJ whole genome shotgun (WGS) entry which is preliminary data.</text>
</comment>
<keyword evidence="4" id="KW-0812">Transmembrane</keyword>
<evidence type="ECO:0000259" key="7">
    <source>
        <dbReference type="Pfam" id="PF07730"/>
    </source>
</evidence>
<evidence type="ECO:0008006" key="10">
    <source>
        <dbReference type="Google" id="ProtNLM"/>
    </source>
</evidence>
<feature type="transmembrane region" description="Helical" evidence="4">
    <location>
        <begin position="192"/>
        <end position="210"/>
    </location>
</feature>
<feature type="transmembrane region" description="Helical" evidence="4">
    <location>
        <begin position="31"/>
        <end position="53"/>
    </location>
</feature>
<dbReference type="Gene3D" id="3.30.565.10">
    <property type="entry name" value="Histidine kinase-like ATPase, C-terminal domain"/>
    <property type="match status" value="1"/>
</dbReference>
<evidence type="ECO:0000259" key="5">
    <source>
        <dbReference type="Pfam" id="PF02518"/>
    </source>
</evidence>
<dbReference type="Pfam" id="PF07695">
    <property type="entry name" value="7TMR-DISM_7TM"/>
    <property type="match status" value="1"/>
</dbReference>
<dbReference type="Pfam" id="PF07730">
    <property type="entry name" value="HisKA_3"/>
    <property type="match status" value="1"/>
</dbReference>
<dbReference type="EMBL" id="JACBJI010000001">
    <property type="protein sequence ID" value="NYA69816.1"/>
    <property type="molecule type" value="Genomic_DNA"/>
</dbReference>
<evidence type="ECO:0000256" key="1">
    <source>
        <dbReference type="ARBA" id="ARBA00022679"/>
    </source>
</evidence>
<dbReference type="Gene3D" id="1.20.5.1930">
    <property type="match status" value="1"/>
</dbReference>
<keyword evidence="9" id="KW-1185">Reference proteome</keyword>
<keyword evidence="2" id="KW-0418">Kinase</keyword>
<name>A0A7Y8XZY0_9FLAO</name>
<proteinExistence type="predicted"/>
<sequence length="466" mass="53402">MSLFILGATVLAFIYHVVLYAFNKDRLLIHYLVYLFFTSVFLFLKTGLILYFFGSWERYILHNFREAIQIVYLASYFNFIVEAVGISKQKNTFLFRYWNITAAFLILYALIYTVCKLYADVDNEAYAYAFIGIRIFIFGVTGAMLYQSFKLREIKFQLIILYGCTIYMICGLTSFITNLFSDPAWLIWPLEWLMIGSFLDIIFFSLAIGYRNKLQWESLNLTLLEEANKFIALQKVILAKQTELENERQRIAADMHDDLGSGLTKITYLSQMAQHGDLGDNLEKIQKTANELIGNMSELIWVMKDENNTLEDLATYIKSYAVDYFESNDIDIQVSLPDDFQNITLDGKQRRHLFLCVKEALHNIVKHANATKVLIKMSFNSGFTICIKDNGVGLNENGPKNPLHGNGIKNMRSRMETICGSMEVVETDGIAIIFNIPLSFAAENEPFVPLPATQNELSFAPQNLKA</sequence>
<accession>A0A7Y8XZY0</accession>
<dbReference type="CDD" id="cd16917">
    <property type="entry name" value="HATPase_UhpB-NarQ-NarX-like"/>
    <property type="match status" value="1"/>
</dbReference>
<dbReference type="InterPro" id="IPR011712">
    <property type="entry name" value="Sig_transdc_His_kin_sub3_dim/P"/>
</dbReference>
<dbReference type="PANTHER" id="PTHR24421">
    <property type="entry name" value="NITRATE/NITRITE SENSOR PROTEIN NARX-RELATED"/>
    <property type="match status" value="1"/>
</dbReference>
<reference evidence="8 9" key="1">
    <citation type="submission" date="2020-07" db="EMBL/GenBank/DDBJ databases">
        <authorList>
            <person name="Sun Q."/>
        </authorList>
    </citation>
    <scope>NUCLEOTIDE SEQUENCE [LARGE SCALE GENOMIC DNA]</scope>
    <source>
        <strain evidence="8 9">MAH-1</strain>
    </source>
</reference>
<keyword evidence="4" id="KW-1133">Transmembrane helix</keyword>
<feature type="transmembrane region" description="Helical" evidence="4">
    <location>
        <begin position="158"/>
        <end position="180"/>
    </location>
</feature>
<dbReference type="InterPro" id="IPR036890">
    <property type="entry name" value="HATPase_C_sf"/>
</dbReference>
<organism evidence="8 9">
    <name type="scientific">Flavobacterium agri</name>
    <dbReference type="NCBI Taxonomy" id="2743471"/>
    <lineage>
        <taxon>Bacteria</taxon>
        <taxon>Pseudomonadati</taxon>
        <taxon>Bacteroidota</taxon>
        <taxon>Flavobacteriia</taxon>
        <taxon>Flavobacteriales</taxon>
        <taxon>Flavobacteriaceae</taxon>
        <taxon>Flavobacterium</taxon>
    </lineage>
</organism>
<dbReference type="GO" id="GO:0000155">
    <property type="term" value="F:phosphorelay sensor kinase activity"/>
    <property type="evidence" value="ECO:0007669"/>
    <property type="project" value="InterPro"/>
</dbReference>
<gene>
    <name evidence="8" type="ORF">HZF10_02710</name>
</gene>
<dbReference type="GO" id="GO:0046983">
    <property type="term" value="F:protein dimerization activity"/>
    <property type="evidence" value="ECO:0007669"/>
    <property type="project" value="InterPro"/>
</dbReference>
<dbReference type="InterPro" id="IPR011623">
    <property type="entry name" value="7TMR_DISM_rcpt_extracell_dom1"/>
</dbReference>
<evidence type="ECO:0000256" key="4">
    <source>
        <dbReference type="SAM" id="Phobius"/>
    </source>
</evidence>
<keyword evidence="3" id="KW-0902">Two-component regulatory system</keyword>
<protein>
    <recommendedName>
        <fullName evidence="10">Signal transduction histidine kinase</fullName>
    </recommendedName>
</protein>
<keyword evidence="4" id="KW-0472">Membrane</keyword>